<evidence type="ECO:0000313" key="2">
    <source>
        <dbReference type="EMBL" id="CPV60970.1"/>
    </source>
</evidence>
<proteinExistence type="predicted"/>
<evidence type="ECO:0000313" key="3">
    <source>
        <dbReference type="Proteomes" id="UP000045782"/>
    </source>
</evidence>
<reference evidence="2 3" key="1">
    <citation type="submission" date="2015-03" db="EMBL/GenBank/DDBJ databases">
        <authorList>
            <person name="Murphy D."/>
        </authorList>
    </citation>
    <scope>NUCLEOTIDE SEQUENCE [LARGE SCALE GENOMIC DNA]</scope>
    <source>
        <strain evidence="2 3">PAP088</strain>
    </source>
</reference>
<dbReference type="EMBL" id="CSWP01000006">
    <property type="protein sequence ID" value="CPV60970.1"/>
    <property type="molecule type" value="Genomic_DNA"/>
</dbReference>
<dbReference type="RefSeq" id="WP_016889512.1">
    <property type="nucleotide sequence ID" value="NZ_CSTZ01000007.1"/>
</dbReference>
<feature type="domain" description="Type III restriction enzyme C-terminal endonuclease" evidence="1">
    <location>
        <begin position="79"/>
        <end position="171"/>
    </location>
</feature>
<dbReference type="AlphaFoldDB" id="A0A0U0ZPJ3"/>
<gene>
    <name evidence="2" type="ORF">ERS075579_03303</name>
</gene>
<dbReference type="InterPro" id="IPR045572">
    <property type="entry name" value="RE_endonuc_C"/>
</dbReference>
<evidence type="ECO:0000259" key="1">
    <source>
        <dbReference type="Pfam" id="PF19778"/>
    </source>
</evidence>
<organism evidence="2 3">
    <name type="scientific">Mycobacteroides abscessus</name>
    <dbReference type="NCBI Taxonomy" id="36809"/>
    <lineage>
        <taxon>Bacteria</taxon>
        <taxon>Bacillati</taxon>
        <taxon>Actinomycetota</taxon>
        <taxon>Actinomycetes</taxon>
        <taxon>Mycobacteriales</taxon>
        <taxon>Mycobacteriaceae</taxon>
        <taxon>Mycobacteroides</taxon>
    </lineage>
</organism>
<accession>A0A0U0ZPJ3</accession>
<dbReference type="Proteomes" id="UP000045782">
    <property type="component" value="Unassembled WGS sequence"/>
</dbReference>
<name>A0A0U0ZPJ3_9MYCO</name>
<protein>
    <submittedName>
        <fullName evidence="2">Type III restriction-modification system StyLTI enzyme res</fullName>
    </submittedName>
</protein>
<sequence>MFRARPSNLVADKPVIATEGLTGEQYVQASLLTAQQSPVVYGADDLAVAWELALKATSAPLDCSVHVHEIDGMTVHEFTRHDTDSHVERDFAGRLENDYDHVKLFTKLPRRFKVRTPVGEYSPDWAIFYDDNGTEHLYLVQETKGSTNLDDLQWDEAMRIRFARSHFAAAPRRIRAIPLHHRRSRSTHHDCRACTR</sequence>
<dbReference type="GO" id="GO:0015668">
    <property type="term" value="F:type III site-specific deoxyribonuclease activity"/>
    <property type="evidence" value="ECO:0007669"/>
    <property type="project" value="InterPro"/>
</dbReference>
<dbReference type="Pfam" id="PF19778">
    <property type="entry name" value="RE_endonuc"/>
    <property type="match status" value="1"/>
</dbReference>